<keyword evidence="3 6" id="KW-0812">Transmembrane</keyword>
<evidence type="ECO:0000256" key="4">
    <source>
        <dbReference type="ARBA" id="ARBA00022989"/>
    </source>
</evidence>
<comment type="caution">
    <text evidence="7">The sequence shown here is derived from an EMBL/GenBank/DDBJ whole genome shotgun (WGS) entry which is preliminary data.</text>
</comment>
<dbReference type="GO" id="GO:0016020">
    <property type="term" value="C:membrane"/>
    <property type="evidence" value="ECO:0007669"/>
    <property type="project" value="UniProtKB-SubCell"/>
</dbReference>
<accession>A0A8I2YQ65</accession>
<keyword evidence="8" id="KW-1185">Reference proteome</keyword>
<evidence type="ECO:0000256" key="1">
    <source>
        <dbReference type="ARBA" id="ARBA00004141"/>
    </source>
</evidence>
<keyword evidence="5 6" id="KW-0472">Membrane</keyword>
<gene>
    <name evidence="7" type="ORF">JVT61DRAFT_1009</name>
</gene>
<dbReference type="SUPFAM" id="SSF103473">
    <property type="entry name" value="MFS general substrate transporter"/>
    <property type="match status" value="1"/>
</dbReference>
<comment type="subcellular location">
    <subcellularLocation>
        <location evidence="1">Membrane</location>
        <topology evidence="1">Multi-pass membrane protein</topology>
    </subcellularLocation>
</comment>
<keyword evidence="2" id="KW-0813">Transport</keyword>
<dbReference type="PANTHER" id="PTHR43791:SF22">
    <property type="entry name" value="TRANSPORTER, PUTATIVE (AFU_ORTHOLOGUE AFUA_6G11320)-RELATED"/>
    <property type="match status" value="1"/>
</dbReference>
<dbReference type="EMBL" id="JAGFBS010000010">
    <property type="protein sequence ID" value="KAG6376969.1"/>
    <property type="molecule type" value="Genomic_DNA"/>
</dbReference>
<dbReference type="AlphaFoldDB" id="A0A8I2YQ65"/>
<dbReference type="PANTHER" id="PTHR43791">
    <property type="entry name" value="PERMEASE-RELATED"/>
    <property type="match status" value="1"/>
</dbReference>
<dbReference type="Proteomes" id="UP000683000">
    <property type="component" value="Unassembled WGS sequence"/>
</dbReference>
<dbReference type="InterPro" id="IPR036259">
    <property type="entry name" value="MFS_trans_sf"/>
</dbReference>
<evidence type="ECO:0000313" key="7">
    <source>
        <dbReference type="EMBL" id="KAG6376969.1"/>
    </source>
</evidence>
<reference evidence="7" key="1">
    <citation type="submission" date="2021-03" db="EMBL/GenBank/DDBJ databases">
        <title>Evolutionary innovations through gain and loss of genes in the ectomycorrhizal Boletales.</title>
        <authorList>
            <person name="Wu G."/>
            <person name="Miyauchi S."/>
            <person name="Morin E."/>
            <person name="Yang Z.-L."/>
            <person name="Xu J."/>
            <person name="Martin F.M."/>
        </authorList>
    </citation>
    <scope>NUCLEOTIDE SEQUENCE</scope>
    <source>
        <strain evidence="7">BR01</strain>
    </source>
</reference>
<evidence type="ECO:0000256" key="5">
    <source>
        <dbReference type="ARBA" id="ARBA00023136"/>
    </source>
</evidence>
<feature type="transmembrane region" description="Helical" evidence="6">
    <location>
        <begin position="26"/>
        <end position="48"/>
    </location>
</feature>
<organism evidence="7 8">
    <name type="scientific">Boletus reticuloceps</name>
    <dbReference type="NCBI Taxonomy" id="495285"/>
    <lineage>
        <taxon>Eukaryota</taxon>
        <taxon>Fungi</taxon>
        <taxon>Dikarya</taxon>
        <taxon>Basidiomycota</taxon>
        <taxon>Agaricomycotina</taxon>
        <taxon>Agaricomycetes</taxon>
        <taxon>Agaricomycetidae</taxon>
        <taxon>Boletales</taxon>
        <taxon>Boletineae</taxon>
        <taxon>Boletaceae</taxon>
        <taxon>Boletoideae</taxon>
        <taxon>Boletus</taxon>
    </lineage>
</organism>
<protein>
    <submittedName>
        <fullName evidence="7">Uncharacterized protein</fullName>
    </submittedName>
</protein>
<sequence>MVNEPSLGIFAYTISLMNGVGGRKGWQWISILEGTLTVALSLVAYFVVPTWSYKAKFLTEEERCHLIEKLQADSDAGTDQSFQWSSVRSAFEDHLVWAYSFLFHGFSFVQYSFSFFLVDGNPQCCCGFLGVRNGLGVQPSEHTCAVYHRCRK</sequence>
<name>A0A8I2YQ65_9AGAM</name>
<evidence type="ECO:0000256" key="6">
    <source>
        <dbReference type="SAM" id="Phobius"/>
    </source>
</evidence>
<proteinExistence type="predicted"/>
<evidence type="ECO:0000256" key="3">
    <source>
        <dbReference type="ARBA" id="ARBA00022692"/>
    </source>
</evidence>
<dbReference type="GO" id="GO:0022857">
    <property type="term" value="F:transmembrane transporter activity"/>
    <property type="evidence" value="ECO:0007669"/>
    <property type="project" value="TreeGrafter"/>
</dbReference>
<evidence type="ECO:0000313" key="8">
    <source>
        <dbReference type="Proteomes" id="UP000683000"/>
    </source>
</evidence>
<dbReference type="OrthoDB" id="2962993at2759"/>
<evidence type="ECO:0000256" key="2">
    <source>
        <dbReference type="ARBA" id="ARBA00022448"/>
    </source>
</evidence>
<keyword evidence="4 6" id="KW-1133">Transmembrane helix</keyword>